<proteinExistence type="inferred from homology"/>
<dbReference type="GO" id="GO:0046961">
    <property type="term" value="F:proton-transporting ATPase activity, rotational mechanism"/>
    <property type="evidence" value="ECO:0007669"/>
    <property type="project" value="InterPro"/>
</dbReference>
<comment type="caution">
    <text evidence="4">The sequence shown here is derived from an EMBL/GenBank/DDBJ whole genome shotgun (WGS) entry which is preliminary data.</text>
</comment>
<dbReference type="NCBIfam" id="TIGR00309">
    <property type="entry name" value="V_ATPase_subD"/>
    <property type="match status" value="1"/>
</dbReference>
<keyword evidence="3" id="KW-0406">Ion transport</keyword>
<dbReference type="EMBL" id="MBFR01000099">
    <property type="protein sequence ID" value="PVU94185.1"/>
    <property type="molecule type" value="Genomic_DNA"/>
</dbReference>
<evidence type="ECO:0000256" key="1">
    <source>
        <dbReference type="ARBA" id="ARBA00005850"/>
    </source>
</evidence>
<reference evidence="4 5" key="1">
    <citation type="journal article" date="2018" name="MBio">
        <title>Comparative Genomics Reveals the Core Gene Toolbox for the Fungus-Insect Symbiosis.</title>
        <authorList>
            <person name="Wang Y."/>
            <person name="Stata M."/>
            <person name="Wang W."/>
            <person name="Stajich J.E."/>
            <person name="White M.M."/>
            <person name="Moncalvo J.M."/>
        </authorList>
    </citation>
    <scope>NUCLEOTIDE SEQUENCE [LARGE SCALE GENOMIC DNA]</scope>
    <source>
        <strain evidence="4 5">SWE-8-4</strain>
    </source>
</reference>
<evidence type="ECO:0008006" key="6">
    <source>
        <dbReference type="Google" id="ProtNLM"/>
    </source>
</evidence>
<protein>
    <recommendedName>
        <fullName evidence="6">V-type proton ATPase subunit D</fullName>
    </recommendedName>
</protein>
<dbReference type="AlphaFoldDB" id="A0A2T9YP98"/>
<name>A0A2T9YP98_9FUNG</name>
<evidence type="ECO:0000313" key="5">
    <source>
        <dbReference type="Proteomes" id="UP000245383"/>
    </source>
</evidence>
<dbReference type="Gene3D" id="1.10.287.3240">
    <property type="match status" value="1"/>
</dbReference>
<gene>
    <name evidence="4" type="ORF">BB561_002762</name>
</gene>
<keyword evidence="5" id="KW-1185">Reference proteome</keyword>
<dbReference type="InterPro" id="IPR002699">
    <property type="entry name" value="V_ATPase_D"/>
</dbReference>
<dbReference type="Pfam" id="PF01813">
    <property type="entry name" value="ATP-synt_D"/>
    <property type="match status" value="1"/>
</dbReference>
<dbReference type="STRING" id="133385.A0A2T9YP98"/>
<accession>A0A2T9YP98</accession>
<organism evidence="4 5">
    <name type="scientific">Smittium simulii</name>
    <dbReference type="NCBI Taxonomy" id="133385"/>
    <lineage>
        <taxon>Eukaryota</taxon>
        <taxon>Fungi</taxon>
        <taxon>Fungi incertae sedis</taxon>
        <taxon>Zoopagomycota</taxon>
        <taxon>Kickxellomycotina</taxon>
        <taxon>Harpellomycetes</taxon>
        <taxon>Harpellales</taxon>
        <taxon>Legeriomycetaceae</taxon>
        <taxon>Smittium</taxon>
    </lineage>
</organism>
<keyword evidence="2" id="KW-0813">Transport</keyword>
<comment type="similarity">
    <text evidence="1">Belongs to the V-ATPase D subunit family.</text>
</comment>
<dbReference type="Proteomes" id="UP000245383">
    <property type="component" value="Unassembled WGS sequence"/>
</dbReference>
<dbReference type="PANTHER" id="PTHR11671">
    <property type="entry name" value="V-TYPE ATP SYNTHASE SUBUNIT D"/>
    <property type="match status" value="1"/>
</dbReference>
<evidence type="ECO:0000256" key="2">
    <source>
        <dbReference type="ARBA" id="ARBA00022448"/>
    </source>
</evidence>
<evidence type="ECO:0000256" key="3">
    <source>
        <dbReference type="ARBA" id="ARBA00023065"/>
    </source>
</evidence>
<dbReference type="OrthoDB" id="7676488at2759"/>
<evidence type="ECO:0000313" key="4">
    <source>
        <dbReference type="EMBL" id="PVU94185.1"/>
    </source>
</evidence>
<sequence>MAAVRDNVFPTRMNLTVTKTRLKGAQTGYSLLKRKSEALSIRFIDIVKRIKEAKIKMGQVMNNASFSMAQVAYTTGDIGFQVRENAKTASFKLISKQENASGVLLPVFEKNIQSGNSFDLTGLGRGGQQVKNAKESYTEALNVLIELASLQTAFLILDEVIKLTKRRVAAIEYIIIPRIENTISHIISELDEQDREELKMVQSKKKTIESECSIIELKEIDEESDLNNLEIAEYSAKNILIDQMDSDLIF</sequence>